<keyword evidence="5 8" id="KW-0460">Magnesium</keyword>
<dbReference type="EMBL" id="PDHH01000007">
    <property type="protein sequence ID" value="PSM51477.1"/>
    <property type="molecule type" value="Genomic_DNA"/>
</dbReference>
<evidence type="ECO:0000256" key="6">
    <source>
        <dbReference type="ARBA" id="ARBA00023098"/>
    </source>
</evidence>
<dbReference type="SUPFAM" id="SSF56214">
    <property type="entry name" value="4'-phosphopantetheinyl transferase"/>
    <property type="match status" value="1"/>
</dbReference>
<dbReference type="HAMAP" id="MF_00101">
    <property type="entry name" value="AcpS"/>
    <property type="match status" value="1"/>
</dbReference>
<feature type="binding site" evidence="8">
    <location>
        <position position="50"/>
    </location>
    <ligand>
        <name>Mg(2+)</name>
        <dbReference type="ChEBI" id="CHEBI:18420"/>
    </ligand>
</feature>
<dbReference type="NCBIfam" id="TIGR00556">
    <property type="entry name" value="pantethn_trn"/>
    <property type="match status" value="1"/>
</dbReference>
<dbReference type="InterPro" id="IPR004568">
    <property type="entry name" value="Ppantetheine-prot_Trfase_dom"/>
</dbReference>
<sequence>MLGIDIVKISRISNLKNKYGNKFLQKILNSNEISLIKSDKTLAGFYAAKEAVAKALGVGIGNDFSFLDVEIYKNERNAPKIKFSNKIIEKFNIKNSSLSISHDGDFAIAAVIIN</sequence>
<dbReference type="Pfam" id="PF01648">
    <property type="entry name" value="ACPS"/>
    <property type="match status" value="1"/>
</dbReference>
<dbReference type="Proteomes" id="UP000240535">
    <property type="component" value="Unassembled WGS sequence"/>
</dbReference>
<dbReference type="OrthoDB" id="517356at2"/>
<dbReference type="EC" id="2.7.8.7" evidence="8"/>
<proteinExistence type="inferred from homology"/>
<comment type="caution">
    <text evidence="10">The sequence shown here is derived from an EMBL/GenBank/DDBJ whole genome shotgun (WGS) entry which is preliminary data.</text>
</comment>
<keyword evidence="4 8" id="KW-0276">Fatty acid metabolism</keyword>
<keyword evidence="7 8" id="KW-0275">Fatty acid biosynthesis</keyword>
<name>A0A2P8QZ09_9BACT</name>
<dbReference type="GO" id="GO:0005737">
    <property type="term" value="C:cytoplasm"/>
    <property type="evidence" value="ECO:0007669"/>
    <property type="project" value="UniProtKB-SubCell"/>
</dbReference>
<dbReference type="InterPro" id="IPR002582">
    <property type="entry name" value="ACPS"/>
</dbReference>
<evidence type="ECO:0000313" key="10">
    <source>
        <dbReference type="EMBL" id="PSM51477.1"/>
    </source>
</evidence>
<comment type="similarity">
    <text evidence="8">Belongs to the P-Pant transferase superfamily. AcpS family.</text>
</comment>
<protein>
    <recommendedName>
        <fullName evidence="8">Holo-[acyl-carrier-protein] synthase</fullName>
        <shortName evidence="8">Holo-ACP synthase</shortName>
        <ecNumber evidence="8">2.7.8.7</ecNumber>
    </recommendedName>
    <alternativeName>
        <fullName evidence="8">4'-phosphopantetheinyl transferase AcpS</fullName>
    </alternativeName>
</protein>
<gene>
    <name evidence="8" type="primary">acpS</name>
    <name evidence="10" type="ORF">CQ405_07880</name>
</gene>
<keyword evidence="8" id="KW-0963">Cytoplasm</keyword>
<dbReference type="GO" id="GO:0000287">
    <property type="term" value="F:magnesium ion binding"/>
    <property type="evidence" value="ECO:0007669"/>
    <property type="project" value="UniProtKB-UniRule"/>
</dbReference>
<evidence type="ECO:0000256" key="5">
    <source>
        <dbReference type="ARBA" id="ARBA00022842"/>
    </source>
</evidence>
<organism evidence="10 11">
    <name type="scientific">Campylobacter blaseri</name>
    <dbReference type="NCBI Taxonomy" id="2042961"/>
    <lineage>
        <taxon>Bacteria</taxon>
        <taxon>Pseudomonadati</taxon>
        <taxon>Campylobacterota</taxon>
        <taxon>Epsilonproteobacteria</taxon>
        <taxon>Campylobacterales</taxon>
        <taxon>Campylobacteraceae</taxon>
        <taxon>Campylobacter</taxon>
    </lineage>
</organism>
<dbReference type="RefSeq" id="WP_106872429.1">
    <property type="nucleotide sequence ID" value="NZ_CP053841.1"/>
</dbReference>
<dbReference type="AlphaFoldDB" id="A0A2P8QZ09"/>
<dbReference type="Gene3D" id="3.90.470.20">
    <property type="entry name" value="4'-phosphopantetheinyl transferase domain"/>
    <property type="match status" value="1"/>
</dbReference>
<feature type="domain" description="4'-phosphopantetheinyl transferase" evidence="9">
    <location>
        <begin position="2"/>
        <end position="110"/>
    </location>
</feature>
<comment type="cofactor">
    <cofactor evidence="8">
        <name>Mg(2+)</name>
        <dbReference type="ChEBI" id="CHEBI:18420"/>
    </cofactor>
</comment>
<comment type="subcellular location">
    <subcellularLocation>
        <location evidence="8">Cytoplasm</location>
    </subcellularLocation>
</comment>
<evidence type="ECO:0000256" key="8">
    <source>
        <dbReference type="HAMAP-Rule" id="MF_00101"/>
    </source>
</evidence>
<feature type="binding site" evidence="8">
    <location>
        <position position="5"/>
    </location>
    <ligand>
        <name>Mg(2+)</name>
        <dbReference type="ChEBI" id="CHEBI:18420"/>
    </ligand>
</feature>
<keyword evidence="2 8" id="KW-0808">Transferase</keyword>
<evidence type="ECO:0000313" key="11">
    <source>
        <dbReference type="Proteomes" id="UP000240535"/>
    </source>
</evidence>
<dbReference type="InterPro" id="IPR008278">
    <property type="entry name" value="4-PPantetheinyl_Trfase_dom"/>
</dbReference>
<comment type="catalytic activity">
    <reaction evidence="8">
        <text>apo-[ACP] + CoA = holo-[ACP] + adenosine 3',5'-bisphosphate + H(+)</text>
        <dbReference type="Rhea" id="RHEA:12068"/>
        <dbReference type="Rhea" id="RHEA-COMP:9685"/>
        <dbReference type="Rhea" id="RHEA-COMP:9690"/>
        <dbReference type="ChEBI" id="CHEBI:15378"/>
        <dbReference type="ChEBI" id="CHEBI:29999"/>
        <dbReference type="ChEBI" id="CHEBI:57287"/>
        <dbReference type="ChEBI" id="CHEBI:58343"/>
        <dbReference type="ChEBI" id="CHEBI:64479"/>
        <dbReference type="EC" id="2.7.8.7"/>
    </reaction>
</comment>
<evidence type="ECO:0000256" key="1">
    <source>
        <dbReference type="ARBA" id="ARBA00022516"/>
    </source>
</evidence>
<accession>A0A2P8QZ09</accession>
<keyword evidence="11" id="KW-1185">Reference proteome</keyword>
<dbReference type="NCBIfam" id="TIGR00516">
    <property type="entry name" value="acpS"/>
    <property type="match status" value="1"/>
</dbReference>
<keyword evidence="6 8" id="KW-0443">Lipid metabolism</keyword>
<evidence type="ECO:0000256" key="3">
    <source>
        <dbReference type="ARBA" id="ARBA00022723"/>
    </source>
</evidence>
<evidence type="ECO:0000256" key="2">
    <source>
        <dbReference type="ARBA" id="ARBA00022679"/>
    </source>
</evidence>
<evidence type="ECO:0000256" key="4">
    <source>
        <dbReference type="ARBA" id="ARBA00022832"/>
    </source>
</evidence>
<comment type="function">
    <text evidence="8">Transfers the 4'-phosphopantetheine moiety from coenzyme A to a Ser of acyl-carrier-protein.</text>
</comment>
<keyword evidence="1 8" id="KW-0444">Lipid biosynthesis</keyword>
<keyword evidence="3 8" id="KW-0479">Metal-binding</keyword>
<evidence type="ECO:0000256" key="7">
    <source>
        <dbReference type="ARBA" id="ARBA00023160"/>
    </source>
</evidence>
<evidence type="ECO:0000259" key="9">
    <source>
        <dbReference type="Pfam" id="PF01648"/>
    </source>
</evidence>
<dbReference type="InterPro" id="IPR037143">
    <property type="entry name" value="4-PPantetheinyl_Trfase_dom_sf"/>
</dbReference>
<reference evidence="11" key="1">
    <citation type="submission" date="2017-10" db="EMBL/GenBank/DDBJ databases">
        <title>Campylobacter species from seals.</title>
        <authorList>
            <person name="Gilbert M.J."/>
            <person name="Zomer A.L."/>
            <person name="Timmerman A.J."/>
            <person name="Duim B."/>
            <person name="Wagenaar J.A."/>
        </authorList>
    </citation>
    <scope>NUCLEOTIDE SEQUENCE [LARGE SCALE GENOMIC DNA]</scope>
    <source>
        <strain evidence="11">17S00004-5</strain>
    </source>
</reference>
<dbReference type="GO" id="GO:0008897">
    <property type="term" value="F:holo-[acyl-carrier-protein] synthase activity"/>
    <property type="evidence" value="ECO:0007669"/>
    <property type="project" value="UniProtKB-UniRule"/>
</dbReference>
<dbReference type="GO" id="GO:0006633">
    <property type="term" value="P:fatty acid biosynthetic process"/>
    <property type="evidence" value="ECO:0007669"/>
    <property type="project" value="UniProtKB-UniRule"/>
</dbReference>